<keyword evidence="2" id="KW-1185">Reference proteome</keyword>
<accession>A0A8K0JWS2</accession>
<reference evidence="1" key="1">
    <citation type="submission" date="2013-04" db="EMBL/GenBank/DDBJ databases">
        <authorList>
            <person name="Qu J."/>
            <person name="Murali S.C."/>
            <person name="Bandaranaike D."/>
            <person name="Bellair M."/>
            <person name="Blankenburg K."/>
            <person name="Chao H."/>
            <person name="Dinh H."/>
            <person name="Doddapaneni H."/>
            <person name="Downs B."/>
            <person name="Dugan-Rocha S."/>
            <person name="Elkadiri S."/>
            <person name="Gnanaolivu R.D."/>
            <person name="Hernandez B."/>
            <person name="Javaid M."/>
            <person name="Jayaseelan J.C."/>
            <person name="Lee S."/>
            <person name="Li M."/>
            <person name="Ming W."/>
            <person name="Munidasa M."/>
            <person name="Muniz J."/>
            <person name="Nguyen L."/>
            <person name="Ongeri F."/>
            <person name="Osuji N."/>
            <person name="Pu L.-L."/>
            <person name="Puazo M."/>
            <person name="Qu C."/>
            <person name="Quiroz J."/>
            <person name="Raj R."/>
            <person name="Weissenberger G."/>
            <person name="Xin Y."/>
            <person name="Zou X."/>
            <person name="Han Y."/>
            <person name="Richards S."/>
            <person name="Worley K."/>
            <person name="Muzny D."/>
            <person name="Gibbs R."/>
        </authorList>
    </citation>
    <scope>NUCLEOTIDE SEQUENCE</scope>
    <source>
        <strain evidence="1">Sampled in the wild</strain>
    </source>
</reference>
<evidence type="ECO:0000313" key="2">
    <source>
        <dbReference type="Proteomes" id="UP000792457"/>
    </source>
</evidence>
<dbReference type="EMBL" id="KZ308183">
    <property type="protein sequence ID" value="KAG8224072.1"/>
    <property type="molecule type" value="Genomic_DNA"/>
</dbReference>
<feature type="non-terminal residue" evidence="1">
    <location>
        <position position="1"/>
    </location>
</feature>
<proteinExistence type="predicted"/>
<protein>
    <submittedName>
        <fullName evidence="1">Uncharacterized protein</fullName>
    </submittedName>
</protein>
<dbReference type="AlphaFoldDB" id="A0A8K0JWS2"/>
<name>A0A8K0JWS2_LADFU</name>
<reference evidence="1" key="2">
    <citation type="submission" date="2017-10" db="EMBL/GenBank/DDBJ databases">
        <title>Ladona fulva Genome sequencing and assembly.</title>
        <authorList>
            <person name="Murali S."/>
            <person name="Richards S."/>
            <person name="Bandaranaike D."/>
            <person name="Bellair M."/>
            <person name="Blankenburg K."/>
            <person name="Chao H."/>
            <person name="Dinh H."/>
            <person name="Doddapaneni H."/>
            <person name="Dugan-Rocha S."/>
            <person name="Elkadiri S."/>
            <person name="Gnanaolivu R."/>
            <person name="Hernandez B."/>
            <person name="Skinner E."/>
            <person name="Javaid M."/>
            <person name="Lee S."/>
            <person name="Li M."/>
            <person name="Ming W."/>
            <person name="Munidasa M."/>
            <person name="Muniz J."/>
            <person name="Nguyen L."/>
            <person name="Hughes D."/>
            <person name="Osuji N."/>
            <person name="Pu L.-L."/>
            <person name="Puazo M."/>
            <person name="Qu C."/>
            <person name="Quiroz J."/>
            <person name="Raj R."/>
            <person name="Weissenberger G."/>
            <person name="Xin Y."/>
            <person name="Zou X."/>
            <person name="Han Y."/>
            <person name="Worley K."/>
            <person name="Muzny D."/>
            <person name="Gibbs R."/>
        </authorList>
    </citation>
    <scope>NUCLEOTIDE SEQUENCE</scope>
    <source>
        <strain evidence="1">Sampled in the wild</strain>
    </source>
</reference>
<organism evidence="1 2">
    <name type="scientific">Ladona fulva</name>
    <name type="common">Scarce chaser dragonfly</name>
    <name type="synonym">Libellula fulva</name>
    <dbReference type="NCBI Taxonomy" id="123851"/>
    <lineage>
        <taxon>Eukaryota</taxon>
        <taxon>Metazoa</taxon>
        <taxon>Ecdysozoa</taxon>
        <taxon>Arthropoda</taxon>
        <taxon>Hexapoda</taxon>
        <taxon>Insecta</taxon>
        <taxon>Pterygota</taxon>
        <taxon>Palaeoptera</taxon>
        <taxon>Odonata</taxon>
        <taxon>Epiprocta</taxon>
        <taxon>Anisoptera</taxon>
        <taxon>Libelluloidea</taxon>
        <taxon>Libellulidae</taxon>
        <taxon>Ladona</taxon>
    </lineage>
</organism>
<dbReference type="Proteomes" id="UP000792457">
    <property type="component" value="Unassembled WGS sequence"/>
</dbReference>
<comment type="caution">
    <text evidence="1">The sequence shown here is derived from an EMBL/GenBank/DDBJ whole genome shotgun (WGS) entry which is preliminary data.</text>
</comment>
<sequence>GDTIVKSTVENIKSSRVSNKKSYFEKLKERVEMFHNQSFTLQKSKTESSSNDYAQTTIDHRAEPKISYDDVMSEQLVTPSKKRLKKGNLCDNDGTDEYKSPYFYAEPNEDFLFSDNDEYITDIQINDDGYQDYYYINTQGSFLSSSLRNNSSGLRNDVGYLDNLIQTCTNIKDVKDSPPLDHEYFSRNYDMEYYKEADRDATINATELEDNAESDVSSLKDCTLGEIQMPTFDLGEDDLLADESC</sequence>
<evidence type="ECO:0000313" key="1">
    <source>
        <dbReference type="EMBL" id="KAG8224072.1"/>
    </source>
</evidence>
<gene>
    <name evidence="1" type="ORF">J437_LFUL001149</name>
</gene>